<accession>A0A4U5MG56</accession>
<evidence type="ECO:0000313" key="1">
    <source>
        <dbReference type="EMBL" id="TKR68219.1"/>
    </source>
</evidence>
<sequence length="108" mass="12475">MNVEISPGCHGSLKLVCMTKKKQLFRRVTAAIDRVFRSPFDAGVTRFFGDKPFTSPRKYRNTGGGSVRRGQNCGFRGQIHRDELKPTRDKPTSRSFAFRFSTDFRLWR</sequence>
<comment type="caution">
    <text evidence="1">The sequence shown here is derived from an EMBL/GenBank/DDBJ whole genome shotgun (WGS) entry which is preliminary data.</text>
</comment>
<dbReference type="AlphaFoldDB" id="A0A4U5MG56"/>
<protein>
    <submittedName>
        <fullName evidence="1">Uncharacterized protein</fullName>
    </submittedName>
</protein>
<reference evidence="1 2" key="2">
    <citation type="journal article" date="2019" name="G3 (Bethesda)">
        <title>Hybrid Assembly of the Genome of the Entomopathogenic Nematode Steinernema carpocapsae Identifies the X-Chromosome.</title>
        <authorList>
            <person name="Serra L."/>
            <person name="Macchietto M."/>
            <person name="Macias-Munoz A."/>
            <person name="McGill C.J."/>
            <person name="Rodriguez I.M."/>
            <person name="Rodriguez B."/>
            <person name="Murad R."/>
            <person name="Mortazavi A."/>
        </authorList>
    </citation>
    <scope>NUCLEOTIDE SEQUENCE [LARGE SCALE GENOMIC DNA]</scope>
    <source>
        <strain evidence="1 2">ALL</strain>
    </source>
</reference>
<name>A0A4U5MG56_STECR</name>
<organism evidence="1 2">
    <name type="scientific">Steinernema carpocapsae</name>
    <name type="common">Entomopathogenic nematode</name>
    <dbReference type="NCBI Taxonomy" id="34508"/>
    <lineage>
        <taxon>Eukaryota</taxon>
        <taxon>Metazoa</taxon>
        <taxon>Ecdysozoa</taxon>
        <taxon>Nematoda</taxon>
        <taxon>Chromadorea</taxon>
        <taxon>Rhabditida</taxon>
        <taxon>Tylenchina</taxon>
        <taxon>Panagrolaimomorpha</taxon>
        <taxon>Strongyloidoidea</taxon>
        <taxon>Steinernematidae</taxon>
        <taxon>Steinernema</taxon>
    </lineage>
</organism>
<dbReference type="EMBL" id="AZBU02000008">
    <property type="protein sequence ID" value="TKR68219.1"/>
    <property type="molecule type" value="Genomic_DNA"/>
</dbReference>
<reference evidence="1 2" key="1">
    <citation type="journal article" date="2015" name="Genome Biol.">
        <title>Comparative genomics of Steinernema reveals deeply conserved gene regulatory networks.</title>
        <authorList>
            <person name="Dillman A.R."/>
            <person name="Macchietto M."/>
            <person name="Porter C.F."/>
            <person name="Rogers A."/>
            <person name="Williams B."/>
            <person name="Antoshechkin I."/>
            <person name="Lee M.M."/>
            <person name="Goodwin Z."/>
            <person name="Lu X."/>
            <person name="Lewis E.E."/>
            <person name="Goodrich-Blair H."/>
            <person name="Stock S.P."/>
            <person name="Adams B.J."/>
            <person name="Sternberg P.W."/>
            <person name="Mortazavi A."/>
        </authorList>
    </citation>
    <scope>NUCLEOTIDE SEQUENCE [LARGE SCALE GENOMIC DNA]</scope>
    <source>
        <strain evidence="1 2">ALL</strain>
    </source>
</reference>
<dbReference type="Proteomes" id="UP000298663">
    <property type="component" value="Unassembled WGS sequence"/>
</dbReference>
<proteinExistence type="predicted"/>
<keyword evidence="2" id="KW-1185">Reference proteome</keyword>
<gene>
    <name evidence="1" type="ORF">L596_024230</name>
</gene>
<evidence type="ECO:0000313" key="2">
    <source>
        <dbReference type="Proteomes" id="UP000298663"/>
    </source>
</evidence>